<protein>
    <submittedName>
        <fullName evidence="7">HlyD family efflux transporter periplasmic adaptor subunit</fullName>
    </submittedName>
</protein>
<evidence type="ECO:0000256" key="5">
    <source>
        <dbReference type="ARBA" id="ARBA00023136"/>
    </source>
</evidence>
<dbReference type="PANTHER" id="PTHR30386:SF26">
    <property type="entry name" value="TRANSPORT PROTEIN COMB"/>
    <property type="match status" value="1"/>
</dbReference>
<comment type="similarity">
    <text evidence="2">Belongs to the membrane fusion protein (MFP) (TC 8.A.1) family.</text>
</comment>
<evidence type="ECO:0000313" key="8">
    <source>
        <dbReference type="Proteomes" id="UP000275401"/>
    </source>
</evidence>
<dbReference type="Gene3D" id="2.40.50.100">
    <property type="match status" value="1"/>
</dbReference>
<dbReference type="Proteomes" id="UP000275401">
    <property type="component" value="Unassembled WGS sequence"/>
</dbReference>
<evidence type="ECO:0000256" key="4">
    <source>
        <dbReference type="ARBA" id="ARBA00022989"/>
    </source>
</evidence>
<evidence type="ECO:0000256" key="3">
    <source>
        <dbReference type="ARBA" id="ARBA00022692"/>
    </source>
</evidence>
<dbReference type="SUPFAM" id="SSF51230">
    <property type="entry name" value="Single hybrid motif"/>
    <property type="match status" value="1"/>
</dbReference>
<evidence type="ECO:0000313" key="7">
    <source>
        <dbReference type="EMBL" id="RNF81113.1"/>
    </source>
</evidence>
<reference evidence="7 8" key="1">
    <citation type="submission" date="2018-11" db="EMBL/GenBank/DDBJ databases">
        <title>The Potential of Streptomyces as Biocontrol Agents against the Tomato grey mould, Botrytis cinerea (Gray mold) Frontiers in Microbiology.</title>
        <authorList>
            <person name="Li D."/>
        </authorList>
    </citation>
    <scope>NUCLEOTIDE SEQUENCE [LARGE SCALE GENOMIC DNA]</scope>
    <source>
        <strain evidence="7 8">NEAU-LD23</strain>
    </source>
</reference>
<proteinExistence type="inferred from homology"/>
<sequence>MQFRQQALSKLQSADDIDLPVRYARPQGWLALTVTLVAMAAAAVWAVTGTVGNTLGASGILTHGQGSYVLQSPVRGQVTAVLAEEGSTVRAGAPLVKVRNPGGGATVVRALAAGRLTTVSVSIGSVLDTGADVASVERVRNSRDPLTATLYVPADRAASVPAGATVDLDVQSAPSGTYGVLRGHVQAVGRTAQSRQQIGSFLGSAQLGEEFSKDGPPVAVAVRLDRSSATRSGYRWSSPKGPPFALGSMTLASGTIHLADRHPVDWLLP</sequence>
<dbReference type="PANTHER" id="PTHR30386">
    <property type="entry name" value="MEMBRANE FUSION SUBUNIT OF EMRAB-TOLC MULTIDRUG EFFLUX PUMP"/>
    <property type="match status" value="1"/>
</dbReference>
<dbReference type="EMBL" id="RIBZ01000870">
    <property type="protein sequence ID" value="RNF81113.1"/>
    <property type="molecule type" value="Genomic_DNA"/>
</dbReference>
<gene>
    <name evidence="7" type="ORF">EEJ42_47235</name>
</gene>
<keyword evidence="3 6" id="KW-0812">Transmembrane</keyword>
<dbReference type="AlphaFoldDB" id="A0A3M8SJZ7"/>
<keyword evidence="4 6" id="KW-1133">Transmembrane helix</keyword>
<dbReference type="InterPro" id="IPR011053">
    <property type="entry name" value="Single_hybrid_motif"/>
</dbReference>
<dbReference type="InterPro" id="IPR050739">
    <property type="entry name" value="MFP"/>
</dbReference>
<evidence type="ECO:0000256" key="1">
    <source>
        <dbReference type="ARBA" id="ARBA00004167"/>
    </source>
</evidence>
<dbReference type="PRINTS" id="PR01490">
    <property type="entry name" value="RTXTOXIND"/>
</dbReference>
<keyword evidence="5 6" id="KW-0472">Membrane</keyword>
<organism evidence="7 8">
    <name type="scientific">Streptomyces botrytidirepellens</name>
    <dbReference type="NCBI Taxonomy" id="2486417"/>
    <lineage>
        <taxon>Bacteria</taxon>
        <taxon>Bacillati</taxon>
        <taxon>Actinomycetota</taxon>
        <taxon>Actinomycetes</taxon>
        <taxon>Kitasatosporales</taxon>
        <taxon>Streptomycetaceae</taxon>
        <taxon>Streptomyces</taxon>
    </lineage>
</organism>
<feature type="transmembrane region" description="Helical" evidence="6">
    <location>
        <begin position="29"/>
        <end position="48"/>
    </location>
</feature>
<keyword evidence="8" id="KW-1185">Reference proteome</keyword>
<name>A0A3M8SJZ7_9ACTN</name>
<evidence type="ECO:0000256" key="2">
    <source>
        <dbReference type="ARBA" id="ARBA00009477"/>
    </source>
</evidence>
<comment type="subcellular location">
    <subcellularLocation>
        <location evidence="1">Membrane</location>
        <topology evidence="1">Single-pass membrane protein</topology>
    </subcellularLocation>
</comment>
<dbReference type="RefSeq" id="WP_123108314.1">
    <property type="nucleotide sequence ID" value="NZ_RIBZ01000870.1"/>
</dbReference>
<comment type="caution">
    <text evidence="7">The sequence shown here is derived from an EMBL/GenBank/DDBJ whole genome shotgun (WGS) entry which is preliminary data.</text>
</comment>
<accession>A0A3M8SJZ7</accession>
<evidence type="ECO:0000256" key="6">
    <source>
        <dbReference type="SAM" id="Phobius"/>
    </source>
</evidence>
<dbReference type="GO" id="GO:0016020">
    <property type="term" value="C:membrane"/>
    <property type="evidence" value="ECO:0007669"/>
    <property type="project" value="UniProtKB-SubCell"/>
</dbReference>